<accession>A0A177JLC7</accession>
<gene>
    <name evidence="1" type="ORF">AX777_22080</name>
</gene>
<evidence type="ECO:0000313" key="1">
    <source>
        <dbReference type="EMBL" id="OAH42139.1"/>
    </source>
</evidence>
<dbReference type="Gene3D" id="3.40.50.150">
    <property type="entry name" value="Vaccinia Virus protein VP39"/>
    <property type="match status" value="1"/>
</dbReference>
<protein>
    <recommendedName>
        <fullName evidence="3">Class I SAM-dependent methyltransferase</fullName>
    </recommendedName>
</protein>
<dbReference type="Pfam" id="PF13489">
    <property type="entry name" value="Methyltransf_23"/>
    <property type="match status" value="1"/>
</dbReference>
<organism evidence="1 2">
    <name type="scientific">Sphingobium yanoikuyae</name>
    <name type="common">Sphingomonas yanoikuyae</name>
    <dbReference type="NCBI Taxonomy" id="13690"/>
    <lineage>
        <taxon>Bacteria</taxon>
        <taxon>Pseudomonadati</taxon>
        <taxon>Pseudomonadota</taxon>
        <taxon>Alphaproteobacteria</taxon>
        <taxon>Sphingomonadales</taxon>
        <taxon>Sphingomonadaceae</taxon>
        <taxon>Sphingobium</taxon>
    </lineage>
</organism>
<sequence>MTNLVERYFDGAAPLYNDATSTNESWSMPRHVADRLASLKGDFRSALAIGAGTGYDVDLLKDRGVPNITMLDISRKMLDAAAERHPGIPQIHADIMDETSVTGRFDLIVSIGVVEFIQDTAGFLVRCASLLNPGGSLIVTYEPIIRGYEPQGARSELIHSRDQDPIYDCDGVHIHRVELGEFAELCSEVGFETIDHSLVLAYVDEASIFYGLANLRRK</sequence>
<evidence type="ECO:0008006" key="3">
    <source>
        <dbReference type="Google" id="ProtNLM"/>
    </source>
</evidence>
<reference evidence="1 2" key="1">
    <citation type="submission" date="2016-02" db="EMBL/GenBank/DDBJ databases">
        <authorList>
            <person name="Wen L."/>
            <person name="He K."/>
            <person name="Yang H."/>
        </authorList>
    </citation>
    <scope>NUCLEOTIDE SEQUENCE [LARGE SCALE GENOMIC DNA]</scope>
    <source>
        <strain evidence="1 2">CD09_2</strain>
    </source>
</reference>
<dbReference type="Proteomes" id="UP000077262">
    <property type="component" value="Unassembled WGS sequence"/>
</dbReference>
<dbReference type="EMBL" id="LSTR01000044">
    <property type="protein sequence ID" value="OAH42139.1"/>
    <property type="molecule type" value="Genomic_DNA"/>
</dbReference>
<dbReference type="PANTHER" id="PTHR43861">
    <property type="entry name" value="TRANS-ACONITATE 2-METHYLTRANSFERASE-RELATED"/>
    <property type="match status" value="1"/>
</dbReference>
<dbReference type="SUPFAM" id="SSF53335">
    <property type="entry name" value="S-adenosyl-L-methionine-dependent methyltransferases"/>
    <property type="match status" value="1"/>
</dbReference>
<dbReference type="CDD" id="cd02440">
    <property type="entry name" value="AdoMet_MTases"/>
    <property type="match status" value="1"/>
</dbReference>
<dbReference type="AlphaFoldDB" id="A0A177JLC7"/>
<evidence type="ECO:0000313" key="2">
    <source>
        <dbReference type="Proteomes" id="UP000077262"/>
    </source>
</evidence>
<dbReference type="InterPro" id="IPR029063">
    <property type="entry name" value="SAM-dependent_MTases_sf"/>
</dbReference>
<comment type="caution">
    <text evidence="1">The sequence shown here is derived from an EMBL/GenBank/DDBJ whole genome shotgun (WGS) entry which is preliminary data.</text>
</comment>
<proteinExistence type="predicted"/>
<dbReference type="RefSeq" id="WP_162272340.1">
    <property type="nucleotide sequence ID" value="NZ_LSTR01000044.1"/>
</dbReference>
<name>A0A177JLC7_SPHYA</name>